<protein>
    <submittedName>
        <fullName evidence="1">Capsular polysaccharide export protein</fullName>
    </submittedName>
</protein>
<organism evidence="1 2">
    <name type="scientific">Enterovibrio norvegicus DSM 15893</name>
    <dbReference type="NCBI Taxonomy" id="1121869"/>
    <lineage>
        <taxon>Bacteria</taxon>
        <taxon>Pseudomonadati</taxon>
        <taxon>Pseudomonadota</taxon>
        <taxon>Gammaproteobacteria</taxon>
        <taxon>Vibrionales</taxon>
        <taxon>Vibrionaceae</taxon>
        <taxon>Enterovibrio</taxon>
    </lineage>
</organism>
<dbReference type="EMBL" id="FOWR01000020">
    <property type="protein sequence ID" value="SFP66465.1"/>
    <property type="molecule type" value="Genomic_DNA"/>
</dbReference>
<dbReference type="InterPro" id="IPR007833">
    <property type="entry name" value="Capsule_polysaccharide_synth"/>
</dbReference>
<name>A0A1I5S6V6_9GAMM</name>
<sequence>MMKNINKTSVKCFSRGIKKIPHLHAFIPELDIVDSAEDAVIGWGFKTTAKKARVYARNKGLPYVALEDGFLRSVGLGVDGAVAASIVVDGSGIYYDARLPSDLETLILNTAQLTAVQLTRAQSCIAAIKEKRLSKYNVNQASTFVETPSVVVVDQTKGDASVEGALADQTTFVAMLKQALLDHPNESIWLKVHPDVLAGKKQGFLYPLPIEDERIKLCSEAVNPWEFLESVTDLYTVSSLMGYEALMGGVNVHCFGLPFYAGWGLTHDSQKSERRNVSRSLEQVFYAAYIQYARYVDPVLGEPCEIEDIINYFSDILRQSSEAQQDIDLSQLSVTRKYLLSHYLRSWKFSHNKQSTITSLWGRKRTTEKTVWRIEDGFIRSVGLGVQLSKPASLVLDRSGIYFDATSESDLEKIYLELEISNWDKLRASELIKTLRKAKVTKYNVGNNEGLTLPHGKRILLVPGQVETDASIRFGSPEIKTNKALLMKVRENNPHAFIIYKPHPDVLAGERDFVLNQDSEYSQADIIVKDINMDSLLERVDEVHTMTSLTGFEGLLRGKIVHTYGMPFYAGWGLTVDYLICNRRTRSLTLQELVYGALVLYPTYVDICSNQMCTVEQTIQRISQQKAGRVKTKFNLVLFALLQARRLRDRVTR</sequence>
<evidence type="ECO:0000313" key="1">
    <source>
        <dbReference type="EMBL" id="SFP66465.1"/>
    </source>
</evidence>
<proteinExistence type="predicted"/>
<dbReference type="CDD" id="cd16440">
    <property type="entry name" value="beta_Kdo_transferase_KpsC_1"/>
    <property type="match status" value="1"/>
</dbReference>
<reference evidence="1 2" key="1">
    <citation type="submission" date="2016-10" db="EMBL/GenBank/DDBJ databases">
        <authorList>
            <person name="de Groot N.N."/>
        </authorList>
    </citation>
    <scope>NUCLEOTIDE SEQUENCE [LARGE SCALE GENOMIC DNA]</scope>
    <source>
        <strain evidence="1 2">DSM 15893</strain>
    </source>
</reference>
<dbReference type="Pfam" id="PF05159">
    <property type="entry name" value="Capsule_synth"/>
    <property type="match status" value="4"/>
</dbReference>
<dbReference type="AlphaFoldDB" id="A0A1I5S6V6"/>
<dbReference type="CDD" id="cd16439">
    <property type="entry name" value="beta_Kdo_transferase_KpsC_2"/>
    <property type="match status" value="1"/>
</dbReference>
<evidence type="ECO:0000313" key="2">
    <source>
        <dbReference type="Proteomes" id="UP000182692"/>
    </source>
</evidence>
<dbReference type="Proteomes" id="UP000182692">
    <property type="component" value="Unassembled WGS sequence"/>
</dbReference>
<gene>
    <name evidence="1" type="ORF">SAMN03084138_02802</name>
</gene>
<dbReference type="GO" id="GO:0015774">
    <property type="term" value="P:polysaccharide transport"/>
    <property type="evidence" value="ECO:0007669"/>
    <property type="project" value="InterPro"/>
</dbReference>
<accession>A0A1I5S6V6</accession>
<dbReference type="STRING" id="1121869.SAMN03084138_02802"/>
<dbReference type="GO" id="GO:0000271">
    <property type="term" value="P:polysaccharide biosynthetic process"/>
    <property type="evidence" value="ECO:0007669"/>
    <property type="project" value="InterPro"/>
</dbReference>